<feature type="compositionally biased region" description="Polar residues" evidence="8">
    <location>
        <begin position="58"/>
        <end position="72"/>
    </location>
</feature>
<dbReference type="Proteomes" id="UP000828390">
    <property type="component" value="Unassembled WGS sequence"/>
</dbReference>
<dbReference type="PANTHER" id="PTHR19290:SF162">
    <property type="entry name" value="TRANSCRIPTION FACTOR ATOH7"/>
    <property type="match status" value="1"/>
</dbReference>
<sequence>MEDSERSIVRNGAILPSNTDFLLDFSSLYDDDGRCYLSDNDETKSGLSSAVSEDDVTPSATPNTPVSPAQKSHVTHFTFTDITTLQSDEQSNIKISTLENRLQKRIYSSRRRRHDPPSKDVLRKRRVAANARERRRMESLNVAFDKLREVIPSFGDNTKLSKYETLQMAQSYIAALKDLL</sequence>
<dbReference type="GO" id="GO:0000981">
    <property type="term" value="F:DNA-binding transcription factor activity, RNA polymerase II-specific"/>
    <property type="evidence" value="ECO:0007669"/>
    <property type="project" value="TreeGrafter"/>
</dbReference>
<dbReference type="Gene3D" id="4.10.280.10">
    <property type="entry name" value="Helix-loop-helix DNA-binding domain"/>
    <property type="match status" value="1"/>
</dbReference>
<evidence type="ECO:0000259" key="9">
    <source>
        <dbReference type="PROSITE" id="PS50888"/>
    </source>
</evidence>
<comment type="caution">
    <text evidence="10">The sequence shown here is derived from an EMBL/GenBank/DDBJ whole genome shotgun (WGS) entry which is preliminary data.</text>
</comment>
<dbReference type="InterPro" id="IPR011598">
    <property type="entry name" value="bHLH_dom"/>
</dbReference>
<dbReference type="GO" id="GO:0007423">
    <property type="term" value="P:sensory organ development"/>
    <property type="evidence" value="ECO:0007669"/>
    <property type="project" value="TreeGrafter"/>
</dbReference>
<dbReference type="PANTHER" id="PTHR19290">
    <property type="entry name" value="BASIC HELIX-LOOP-HELIX PROTEIN NEUROGENIN-RELATED"/>
    <property type="match status" value="1"/>
</dbReference>
<dbReference type="GO" id="GO:0045944">
    <property type="term" value="P:positive regulation of transcription by RNA polymerase II"/>
    <property type="evidence" value="ECO:0007669"/>
    <property type="project" value="TreeGrafter"/>
</dbReference>
<keyword evidence="7" id="KW-0539">Nucleus</keyword>
<protein>
    <recommendedName>
        <fullName evidence="9">BHLH domain-containing protein</fullName>
    </recommendedName>
</protein>
<evidence type="ECO:0000256" key="2">
    <source>
        <dbReference type="ARBA" id="ARBA00022473"/>
    </source>
</evidence>
<evidence type="ECO:0000256" key="8">
    <source>
        <dbReference type="SAM" id="MobiDB-lite"/>
    </source>
</evidence>
<organism evidence="10 11">
    <name type="scientific">Dreissena polymorpha</name>
    <name type="common">Zebra mussel</name>
    <name type="synonym">Mytilus polymorpha</name>
    <dbReference type="NCBI Taxonomy" id="45954"/>
    <lineage>
        <taxon>Eukaryota</taxon>
        <taxon>Metazoa</taxon>
        <taxon>Spiralia</taxon>
        <taxon>Lophotrochozoa</taxon>
        <taxon>Mollusca</taxon>
        <taxon>Bivalvia</taxon>
        <taxon>Autobranchia</taxon>
        <taxon>Heteroconchia</taxon>
        <taxon>Euheterodonta</taxon>
        <taxon>Imparidentia</taxon>
        <taxon>Neoheterodontei</taxon>
        <taxon>Myida</taxon>
        <taxon>Dreissenoidea</taxon>
        <taxon>Dreissenidae</taxon>
        <taxon>Dreissena</taxon>
    </lineage>
</organism>
<evidence type="ECO:0000256" key="5">
    <source>
        <dbReference type="ARBA" id="ARBA00023015"/>
    </source>
</evidence>
<proteinExistence type="predicted"/>
<evidence type="ECO:0000256" key="7">
    <source>
        <dbReference type="ARBA" id="ARBA00023242"/>
    </source>
</evidence>
<evidence type="ECO:0000313" key="10">
    <source>
        <dbReference type="EMBL" id="KAH3861307.1"/>
    </source>
</evidence>
<dbReference type="FunFam" id="4.10.280.10:FF:000025">
    <property type="entry name" value="protein atonal homolog 7"/>
    <property type="match status" value="1"/>
</dbReference>
<dbReference type="GO" id="GO:0061564">
    <property type="term" value="P:axon development"/>
    <property type="evidence" value="ECO:0007669"/>
    <property type="project" value="TreeGrafter"/>
</dbReference>
<dbReference type="SMART" id="SM00353">
    <property type="entry name" value="HLH"/>
    <property type="match status" value="1"/>
</dbReference>
<evidence type="ECO:0000313" key="11">
    <source>
        <dbReference type="Proteomes" id="UP000828390"/>
    </source>
</evidence>
<accession>A0A9D4LM84</accession>
<keyword evidence="2" id="KW-0217">Developmental protein</keyword>
<keyword evidence="11" id="KW-1185">Reference proteome</keyword>
<keyword evidence="3" id="KW-0221">Differentiation</keyword>
<reference evidence="10" key="2">
    <citation type="submission" date="2020-11" db="EMBL/GenBank/DDBJ databases">
        <authorList>
            <person name="McCartney M.A."/>
            <person name="Auch B."/>
            <person name="Kono T."/>
            <person name="Mallez S."/>
            <person name="Becker A."/>
            <person name="Gohl D.M."/>
            <person name="Silverstein K.A.T."/>
            <person name="Koren S."/>
            <person name="Bechman K.B."/>
            <person name="Herman A."/>
            <person name="Abrahante J.E."/>
            <person name="Garbe J."/>
        </authorList>
    </citation>
    <scope>NUCLEOTIDE SEQUENCE</scope>
    <source>
        <strain evidence="10">Duluth1</strain>
        <tissue evidence="10">Whole animal</tissue>
    </source>
</reference>
<dbReference type="SUPFAM" id="SSF47459">
    <property type="entry name" value="HLH, helix-loop-helix DNA-binding domain"/>
    <property type="match status" value="1"/>
</dbReference>
<keyword evidence="6" id="KW-0804">Transcription</keyword>
<dbReference type="GO" id="GO:0046983">
    <property type="term" value="F:protein dimerization activity"/>
    <property type="evidence" value="ECO:0007669"/>
    <property type="project" value="InterPro"/>
</dbReference>
<dbReference type="EMBL" id="JAIWYP010000002">
    <property type="protein sequence ID" value="KAH3861307.1"/>
    <property type="molecule type" value="Genomic_DNA"/>
</dbReference>
<gene>
    <name evidence="10" type="ORF">DPMN_024234</name>
</gene>
<feature type="region of interest" description="Disordered" evidence="8">
    <location>
        <begin position="40"/>
        <end position="72"/>
    </location>
</feature>
<dbReference type="GO" id="GO:0070888">
    <property type="term" value="F:E-box binding"/>
    <property type="evidence" value="ECO:0007669"/>
    <property type="project" value="TreeGrafter"/>
</dbReference>
<reference evidence="10" key="1">
    <citation type="journal article" date="2019" name="bioRxiv">
        <title>The Genome of the Zebra Mussel, Dreissena polymorpha: A Resource for Invasive Species Research.</title>
        <authorList>
            <person name="McCartney M.A."/>
            <person name="Auch B."/>
            <person name="Kono T."/>
            <person name="Mallez S."/>
            <person name="Zhang Y."/>
            <person name="Obille A."/>
            <person name="Becker A."/>
            <person name="Abrahante J.E."/>
            <person name="Garbe J."/>
            <person name="Badalamenti J.P."/>
            <person name="Herman A."/>
            <person name="Mangelson H."/>
            <person name="Liachko I."/>
            <person name="Sullivan S."/>
            <person name="Sone E.D."/>
            <person name="Koren S."/>
            <person name="Silverstein K.A.T."/>
            <person name="Beckman K.B."/>
            <person name="Gohl D.M."/>
        </authorList>
    </citation>
    <scope>NUCLEOTIDE SEQUENCE</scope>
    <source>
        <strain evidence="10">Duluth1</strain>
        <tissue evidence="10">Whole animal</tissue>
    </source>
</reference>
<evidence type="ECO:0000256" key="3">
    <source>
        <dbReference type="ARBA" id="ARBA00022782"/>
    </source>
</evidence>
<dbReference type="Pfam" id="PF00010">
    <property type="entry name" value="HLH"/>
    <property type="match status" value="1"/>
</dbReference>
<keyword evidence="5" id="KW-0805">Transcription regulation</keyword>
<dbReference type="CDD" id="cd19715">
    <property type="entry name" value="bHLH_TS_amos_like"/>
    <property type="match status" value="1"/>
</dbReference>
<dbReference type="PROSITE" id="PS50888">
    <property type="entry name" value="BHLH"/>
    <property type="match status" value="1"/>
</dbReference>
<feature type="domain" description="BHLH" evidence="9">
    <location>
        <begin position="124"/>
        <end position="176"/>
    </location>
</feature>
<dbReference type="InterPro" id="IPR036638">
    <property type="entry name" value="HLH_DNA-bd_sf"/>
</dbReference>
<comment type="subcellular location">
    <subcellularLocation>
        <location evidence="1">Nucleus</location>
    </subcellularLocation>
</comment>
<dbReference type="GO" id="GO:0005634">
    <property type="term" value="C:nucleus"/>
    <property type="evidence" value="ECO:0007669"/>
    <property type="project" value="UniProtKB-SubCell"/>
</dbReference>
<keyword evidence="4" id="KW-0524">Neurogenesis</keyword>
<evidence type="ECO:0000256" key="1">
    <source>
        <dbReference type="ARBA" id="ARBA00004123"/>
    </source>
</evidence>
<name>A0A9D4LM84_DREPO</name>
<dbReference type="InterPro" id="IPR050359">
    <property type="entry name" value="bHLH_transcription_factors"/>
</dbReference>
<dbReference type="AlphaFoldDB" id="A0A9D4LM84"/>
<evidence type="ECO:0000256" key="6">
    <source>
        <dbReference type="ARBA" id="ARBA00023163"/>
    </source>
</evidence>
<evidence type="ECO:0000256" key="4">
    <source>
        <dbReference type="ARBA" id="ARBA00022902"/>
    </source>
</evidence>